<dbReference type="GO" id="GO:0052689">
    <property type="term" value="F:carboxylic ester hydrolase activity"/>
    <property type="evidence" value="ECO:0007669"/>
    <property type="project" value="TreeGrafter"/>
</dbReference>
<dbReference type="OrthoDB" id="8119704at2759"/>
<dbReference type="Pfam" id="PF00561">
    <property type="entry name" value="Abhydrolase_1"/>
    <property type="match status" value="1"/>
</dbReference>
<comment type="similarity">
    <text evidence="1">Belongs to the AB hydrolase superfamily.</text>
</comment>
<dbReference type="SUPFAM" id="SSF53474">
    <property type="entry name" value="alpha/beta-Hydrolases"/>
    <property type="match status" value="1"/>
</dbReference>
<keyword evidence="5" id="KW-1185">Reference proteome</keyword>
<dbReference type="Gene3D" id="3.40.50.1820">
    <property type="entry name" value="alpha/beta hydrolase"/>
    <property type="match status" value="1"/>
</dbReference>
<dbReference type="GO" id="GO:0005739">
    <property type="term" value="C:mitochondrion"/>
    <property type="evidence" value="ECO:0007669"/>
    <property type="project" value="TreeGrafter"/>
</dbReference>
<evidence type="ECO:0000259" key="3">
    <source>
        <dbReference type="Pfam" id="PF00561"/>
    </source>
</evidence>
<dbReference type="Proteomes" id="UP000664169">
    <property type="component" value="Unassembled WGS sequence"/>
</dbReference>
<gene>
    <name evidence="4" type="ORF">GOMPHAMPRED_001772</name>
</gene>
<protein>
    <recommendedName>
        <fullName evidence="3">AB hydrolase-1 domain-containing protein</fullName>
    </recommendedName>
</protein>
<dbReference type="EMBL" id="CAJPDQ010000014">
    <property type="protein sequence ID" value="CAF9919384.1"/>
    <property type="molecule type" value="Genomic_DNA"/>
</dbReference>
<sequence length="180" mass="20459">MTIALRNNKPIQSVIPVDNSPADVTLKGDFAKYIQGMRKILDLGVSKQTEADEILQEYEKALPIRQFLLTNLVRDVESKKLTFRVPVRILGLALDKMGDFPFKDPEATRFDGPALFIRGTQSHYVADEMLPLVGRFFPRFEVKDVDCGHWVISEKPEEFRQGAWFDVVVIVVLLTFKSCG</sequence>
<evidence type="ECO:0000313" key="5">
    <source>
        <dbReference type="Proteomes" id="UP000664169"/>
    </source>
</evidence>
<dbReference type="PANTHER" id="PTHR46118">
    <property type="entry name" value="PROTEIN ABHD11"/>
    <property type="match status" value="1"/>
</dbReference>
<organism evidence="4 5">
    <name type="scientific">Gomphillus americanus</name>
    <dbReference type="NCBI Taxonomy" id="1940652"/>
    <lineage>
        <taxon>Eukaryota</taxon>
        <taxon>Fungi</taxon>
        <taxon>Dikarya</taxon>
        <taxon>Ascomycota</taxon>
        <taxon>Pezizomycotina</taxon>
        <taxon>Lecanoromycetes</taxon>
        <taxon>OSLEUM clade</taxon>
        <taxon>Ostropomycetidae</taxon>
        <taxon>Ostropales</taxon>
        <taxon>Graphidaceae</taxon>
        <taxon>Gomphilloideae</taxon>
        <taxon>Gomphillus</taxon>
    </lineage>
</organism>
<reference evidence="4" key="1">
    <citation type="submission" date="2021-03" db="EMBL/GenBank/DDBJ databases">
        <authorList>
            <person name="Tagirdzhanova G."/>
        </authorList>
    </citation>
    <scope>NUCLEOTIDE SEQUENCE</scope>
</reference>
<dbReference type="InterPro" id="IPR000073">
    <property type="entry name" value="AB_hydrolase_1"/>
</dbReference>
<keyword evidence="2" id="KW-0378">Hydrolase</keyword>
<proteinExistence type="inferred from homology"/>
<accession>A0A8H3F7H7</accession>
<dbReference type="AlphaFoldDB" id="A0A8H3F7H7"/>
<comment type="caution">
    <text evidence="4">The sequence shown here is derived from an EMBL/GenBank/DDBJ whole genome shotgun (WGS) entry which is preliminary data.</text>
</comment>
<evidence type="ECO:0000256" key="2">
    <source>
        <dbReference type="ARBA" id="ARBA00022801"/>
    </source>
</evidence>
<dbReference type="PANTHER" id="PTHR46118:SF4">
    <property type="entry name" value="PROTEIN ABHD11"/>
    <property type="match status" value="1"/>
</dbReference>
<evidence type="ECO:0000256" key="1">
    <source>
        <dbReference type="ARBA" id="ARBA00008645"/>
    </source>
</evidence>
<name>A0A8H3F7H7_9LECA</name>
<feature type="domain" description="AB hydrolase-1" evidence="3">
    <location>
        <begin position="106"/>
        <end position="156"/>
    </location>
</feature>
<evidence type="ECO:0000313" key="4">
    <source>
        <dbReference type="EMBL" id="CAF9919384.1"/>
    </source>
</evidence>
<dbReference type="InterPro" id="IPR029058">
    <property type="entry name" value="AB_hydrolase_fold"/>
</dbReference>